<evidence type="ECO:0000313" key="3">
    <source>
        <dbReference type="EMBL" id="KAK9939704.1"/>
    </source>
</evidence>
<proteinExistence type="predicted"/>
<evidence type="ECO:0008006" key="5">
    <source>
        <dbReference type="Google" id="ProtNLM"/>
    </source>
</evidence>
<reference evidence="3 4" key="1">
    <citation type="journal article" date="2023" name="G3 (Bethesda)">
        <title>A chromosome-length genome assembly and annotation of blackberry (Rubus argutus, cv. 'Hillquist').</title>
        <authorList>
            <person name="Bruna T."/>
            <person name="Aryal R."/>
            <person name="Dudchenko O."/>
            <person name="Sargent D.J."/>
            <person name="Mead D."/>
            <person name="Buti M."/>
            <person name="Cavallini A."/>
            <person name="Hytonen T."/>
            <person name="Andres J."/>
            <person name="Pham M."/>
            <person name="Weisz D."/>
            <person name="Mascagni F."/>
            <person name="Usai G."/>
            <person name="Natali L."/>
            <person name="Bassil N."/>
            <person name="Fernandez G.E."/>
            <person name="Lomsadze A."/>
            <person name="Armour M."/>
            <person name="Olukolu B."/>
            <person name="Poorten T."/>
            <person name="Britton C."/>
            <person name="Davik J."/>
            <person name="Ashrafi H."/>
            <person name="Aiden E.L."/>
            <person name="Borodovsky M."/>
            <person name="Worthington M."/>
        </authorList>
    </citation>
    <scope>NUCLEOTIDE SEQUENCE [LARGE SCALE GENOMIC DNA]</scope>
    <source>
        <strain evidence="3">PI 553951</strain>
    </source>
</reference>
<dbReference type="Proteomes" id="UP001457282">
    <property type="component" value="Unassembled WGS sequence"/>
</dbReference>
<evidence type="ECO:0000256" key="2">
    <source>
        <dbReference type="SAM" id="SignalP"/>
    </source>
</evidence>
<name>A0AAW1XUV7_RUBAR</name>
<feature type="chain" id="PRO_5043643328" description="Secreted protein" evidence="2">
    <location>
        <begin position="18"/>
        <end position="106"/>
    </location>
</feature>
<keyword evidence="2" id="KW-0732">Signal</keyword>
<feature type="region of interest" description="Disordered" evidence="1">
    <location>
        <begin position="72"/>
        <end position="106"/>
    </location>
</feature>
<gene>
    <name evidence="3" type="ORF">M0R45_016393</name>
</gene>
<dbReference type="AlphaFoldDB" id="A0AAW1XUV7"/>
<evidence type="ECO:0000256" key="1">
    <source>
        <dbReference type="SAM" id="MobiDB-lite"/>
    </source>
</evidence>
<accession>A0AAW1XUV7</accession>
<evidence type="ECO:0000313" key="4">
    <source>
        <dbReference type="Proteomes" id="UP001457282"/>
    </source>
</evidence>
<comment type="caution">
    <text evidence="3">The sequence shown here is derived from an EMBL/GenBank/DDBJ whole genome shotgun (WGS) entry which is preliminary data.</text>
</comment>
<keyword evidence="4" id="KW-1185">Reference proteome</keyword>
<feature type="signal peptide" evidence="2">
    <location>
        <begin position="1"/>
        <end position="17"/>
    </location>
</feature>
<dbReference type="EMBL" id="JBEDUW010000003">
    <property type="protein sequence ID" value="KAK9939704.1"/>
    <property type="molecule type" value="Genomic_DNA"/>
</dbReference>
<organism evidence="3 4">
    <name type="scientific">Rubus argutus</name>
    <name type="common">Southern blackberry</name>
    <dbReference type="NCBI Taxonomy" id="59490"/>
    <lineage>
        <taxon>Eukaryota</taxon>
        <taxon>Viridiplantae</taxon>
        <taxon>Streptophyta</taxon>
        <taxon>Embryophyta</taxon>
        <taxon>Tracheophyta</taxon>
        <taxon>Spermatophyta</taxon>
        <taxon>Magnoliopsida</taxon>
        <taxon>eudicotyledons</taxon>
        <taxon>Gunneridae</taxon>
        <taxon>Pentapetalae</taxon>
        <taxon>rosids</taxon>
        <taxon>fabids</taxon>
        <taxon>Rosales</taxon>
        <taxon>Rosaceae</taxon>
        <taxon>Rosoideae</taxon>
        <taxon>Rosoideae incertae sedis</taxon>
        <taxon>Rubus</taxon>
    </lineage>
</organism>
<sequence>MVAASILLAARVATLTGQRLARDWQSERCRFGFSGLGFAAELVAGGVGDGLCEDVEWQSWVLLRVGLRKMESPTKAGPEFAQGRPCHRQREVGGVSKDAAGYDTAD</sequence>
<protein>
    <recommendedName>
        <fullName evidence="5">Secreted protein</fullName>
    </recommendedName>
</protein>